<feature type="domain" description="C2H2-type" evidence="10">
    <location>
        <begin position="37"/>
        <end position="68"/>
    </location>
</feature>
<dbReference type="InterPro" id="IPR013087">
    <property type="entry name" value="Znf_C2H2_type"/>
</dbReference>
<dbReference type="GO" id="GO:0000785">
    <property type="term" value="C:chromatin"/>
    <property type="evidence" value="ECO:0007669"/>
    <property type="project" value="TreeGrafter"/>
</dbReference>
<evidence type="ECO:0000256" key="6">
    <source>
        <dbReference type="ARBA" id="ARBA00023242"/>
    </source>
</evidence>
<dbReference type="Gene3D" id="4.10.240.10">
    <property type="entry name" value="Zn(2)-C6 fungal-type DNA-binding domain"/>
    <property type="match status" value="1"/>
</dbReference>
<evidence type="ECO:0000259" key="9">
    <source>
        <dbReference type="PROSITE" id="PS50048"/>
    </source>
</evidence>
<evidence type="ECO:0000256" key="2">
    <source>
        <dbReference type="ARBA" id="ARBA00022723"/>
    </source>
</evidence>
<gene>
    <name evidence="11" type="ORF">N658DRAFT_204733</name>
</gene>
<dbReference type="CDD" id="cd00067">
    <property type="entry name" value="GAL4"/>
    <property type="match status" value="1"/>
</dbReference>
<dbReference type="PANTHER" id="PTHR40626:SF1">
    <property type="entry name" value="TRANSCRIPTION FACTOR WITH C2H2 AND ZN(2)-CYS(6) DNA BINDING DOMAIN (EUROFUNG)"/>
    <property type="match status" value="1"/>
</dbReference>
<dbReference type="InterPro" id="IPR036864">
    <property type="entry name" value="Zn2-C6_fun-type_DNA-bd_sf"/>
</dbReference>
<dbReference type="GO" id="GO:0000978">
    <property type="term" value="F:RNA polymerase II cis-regulatory region sequence-specific DNA binding"/>
    <property type="evidence" value="ECO:0007669"/>
    <property type="project" value="InterPro"/>
</dbReference>
<dbReference type="Gene3D" id="3.30.160.60">
    <property type="entry name" value="Classic Zinc Finger"/>
    <property type="match status" value="1"/>
</dbReference>
<evidence type="ECO:0000259" key="10">
    <source>
        <dbReference type="PROSITE" id="PS50157"/>
    </source>
</evidence>
<keyword evidence="12" id="KW-1185">Reference proteome</keyword>
<dbReference type="InterPro" id="IPR051059">
    <property type="entry name" value="VerF-like"/>
</dbReference>
<dbReference type="EMBL" id="MU863654">
    <property type="protein sequence ID" value="KAK4098851.1"/>
    <property type="molecule type" value="Genomic_DNA"/>
</dbReference>
<comment type="caution">
    <text evidence="11">The sequence shown here is derived from an EMBL/GenBank/DDBJ whole genome shotgun (WGS) entry which is preliminary data.</text>
</comment>
<feature type="domain" description="Zn(2)-C6 fungal-type" evidence="9">
    <location>
        <begin position="79"/>
        <end position="109"/>
    </location>
</feature>
<reference evidence="11" key="1">
    <citation type="journal article" date="2023" name="Mol. Phylogenet. Evol.">
        <title>Genome-scale phylogeny and comparative genomics of the fungal order Sordariales.</title>
        <authorList>
            <person name="Hensen N."/>
            <person name="Bonometti L."/>
            <person name="Westerberg I."/>
            <person name="Brannstrom I.O."/>
            <person name="Guillou S."/>
            <person name="Cros-Aarteil S."/>
            <person name="Calhoun S."/>
            <person name="Haridas S."/>
            <person name="Kuo A."/>
            <person name="Mondo S."/>
            <person name="Pangilinan J."/>
            <person name="Riley R."/>
            <person name="LaButti K."/>
            <person name="Andreopoulos B."/>
            <person name="Lipzen A."/>
            <person name="Chen C."/>
            <person name="Yan M."/>
            <person name="Daum C."/>
            <person name="Ng V."/>
            <person name="Clum A."/>
            <person name="Steindorff A."/>
            <person name="Ohm R.A."/>
            <person name="Martin F."/>
            <person name="Silar P."/>
            <person name="Natvig D.O."/>
            <person name="Lalanne C."/>
            <person name="Gautier V."/>
            <person name="Ament-Velasquez S.L."/>
            <person name="Kruys A."/>
            <person name="Hutchinson M.I."/>
            <person name="Powell A.J."/>
            <person name="Barry K."/>
            <person name="Miller A.N."/>
            <person name="Grigoriev I.V."/>
            <person name="Debuchy R."/>
            <person name="Gladieux P."/>
            <person name="Hiltunen Thoren M."/>
            <person name="Johannesson H."/>
        </authorList>
    </citation>
    <scope>NUCLEOTIDE SEQUENCE</scope>
    <source>
        <strain evidence="11">CBS 757.83</strain>
    </source>
</reference>
<dbReference type="AlphaFoldDB" id="A0AAN6Q0P3"/>
<dbReference type="InterPro" id="IPR007219">
    <property type="entry name" value="XnlR_reg_dom"/>
</dbReference>
<keyword evidence="3" id="KW-0677">Repeat</keyword>
<keyword evidence="5" id="KW-0862">Zinc</keyword>
<protein>
    <recommendedName>
        <fullName evidence="13">Zinc finger protein</fullName>
    </recommendedName>
</protein>
<dbReference type="CDD" id="cd12148">
    <property type="entry name" value="fungal_TF_MHR"/>
    <property type="match status" value="1"/>
</dbReference>
<evidence type="ECO:0000256" key="5">
    <source>
        <dbReference type="ARBA" id="ARBA00022833"/>
    </source>
</evidence>
<dbReference type="Proteomes" id="UP001305647">
    <property type="component" value="Unassembled WGS sequence"/>
</dbReference>
<evidence type="ECO:0000313" key="11">
    <source>
        <dbReference type="EMBL" id="KAK4098851.1"/>
    </source>
</evidence>
<dbReference type="SUPFAM" id="SSF57667">
    <property type="entry name" value="beta-beta-alpha zinc fingers"/>
    <property type="match status" value="1"/>
</dbReference>
<evidence type="ECO:0000313" key="12">
    <source>
        <dbReference type="Proteomes" id="UP001305647"/>
    </source>
</evidence>
<evidence type="ECO:0000256" key="8">
    <source>
        <dbReference type="SAM" id="MobiDB-lite"/>
    </source>
</evidence>
<evidence type="ECO:0000256" key="3">
    <source>
        <dbReference type="ARBA" id="ARBA00022737"/>
    </source>
</evidence>
<dbReference type="Pfam" id="PF00096">
    <property type="entry name" value="zf-C2H2"/>
    <property type="match status" value="1"/>
</dbReference>
<dbReference type="SMART" id="SM00066">
    <property type="entry name" value="GAL4"/>
    <property type="match status" value="1"/>
</dbReference>
<dbReference type="InterPro" id="IPR036236">
    <property type="entry name" value="Znf_C2H2_sf"/>
</dbReference>
<dbReference type="PROSITE" id="PS00028">
    <property type="entry name" value="ZINC_FINGER_C2H2_1"/>
    <property type="match status" value="1"/>
</dbReference>
<evidence type="ECO:0008006" key="13">
    <source>
        <dbReference type="Google" id="ProtNLM"/>
    </source>
</evidence>
<dbReference type="SUPFAM" id="SSF57701">
    <property type="entry name" value="Zn2/Cys6 DNA-binding domain"/>
    <property type="match status" value="1"/>
</dbReference>
<dbReference type="Pfam" id="PF00172">
    <property type="entry name" value="Zn_clus"/>
    <property type="match status" value="1"/>
</dbReference>
<keyword evidence="4 7" id="KW-0863">Zinc-finger</keyword>
<dbReference type="GO" id="GO:0006351">
    <property type="term" value="P:DNA-templated transcription"/>
    <property type="evidence" value="ECO:0007669"/>
    <property type="project" value="InterPro"/>
</dbReference>
<feature type="region of interest" description="Disordered" evidence="8">
    <location>
        <begin position="57"/>
        <end position="77"/>
    </location>
</feature>
<dbReference type="SMART" id="SM00355">
    <property type="entry name" value="ZnF_C2H2"/>
    <property type="match status" value="2"/>
</dbReference>
<feature type="domain" description="C2H2-type" evidence="10">
    <location>
        <begin position="9"/>
        <end position="36"/>
    </location>
</feature>
<reference evidence="11" key="2">
    <citation type="submission" date="2023-05" db="EMBL/GenBank/DDBJ databases">
        <authorList>
            <consortium name="Lawrence Berkeley National Laboratory"/>
            <person name="Steindorff A."/>
            <person name="Hensen N."/>
            <person name="Bonometti L."/>
            <person name="Westerberg I."/>
            <person name="Brannstrom I.O."/>
            <person name="Guillou S."/>
            <person name="Cros-Aarteil S."/>
            <person name="Calhoun S."/>
            <person name="Haridas S."/>
            <person name="Kuo A."/>
            <person name="Mondo S."/>
            <person name="Pangilinan J."/>
            <person name="Riley R."/>
            <person name="Labutti K."/>
            <person name="Andreopoulos B."/>
            <person name="Lipzen A."/>
            <person name="Chen C."/>
            <person name="Yanf M."/>
            <person name="Daum C."/>
            <person name="Ng V."/>
            <person name="Clum A."/>
            <person name="Ohm R."/>
            <person name="Martin F."/>
            <person name="Silar P."/>
            <person name="Natvig D."/>
            <person name="Lalanne C."/>
            <person name="Gautier V."/>
            <person name="Ament-Velasquez S.L."/>
            <person name="Kruys A."/>
            <person name="Hutchinson M.I."/>
            <person name="Powell A.J."/>
            <person name="Barry K."/>
            <person name="Miller A.N."/>
            <person name="Grigoriev I.V."/>
            <person name="Debuchy R."/>
            <person name="Gladieux P."/>
            <person name="Thoren M.H."/>
            <person name="Johannesson H."/>
        </authorList>
    </citation>
    <scope>NUCLEOTIDE SEQUENCE</scope>
    <source>
        <strain evidence="11">CBS 757.83</strain>
    </source>
</reference>
<dbReference type="GO" id="GO:0005634">
    <property type="term" value="C:nucleus"/>
    <property type="evidence" value="ECO:0007669"/>
    <property type="project" value="UniProtKB-SubCell"/>
</dbReference>
<feature type="compositionally biased region" description="Polar residues" evidence="8">
    <location>
        <begin position="116"/>
        <end position="138"/>
    </location>
</feature>
<dbReference type="PROSITE" id="PS50048">
    <property type="entry name" value="ZN2_CY6_FUNGAL_2"/>
    <property type="match status" value="1"/>
</dbReference>
<comment type="subcellular location">
    <subcellularLocation>
        <location evidence="1">Nucleus</location>
    </subcellularLocation>
</comment>
<dbReference type="PANTHER" id="PTHR40626">
    <property type="entry name" value="MIP31509P"/>
    <property type="match status" value="1"/>
</dbReference>
<feature type="region of interest" description="Disordered" evidence="8">
    <location>
        <begin position="116"/>
        <end position="151"/>
    </location>
</feature>
<name>A0AAN6Q0P3_9PEZI</name>
<evidence type="ECO:0000256" key="4">
    <source>
        <dbReference type="ARBA" id="ARBA00022771"/>
    </source>
</evidence>
<dbReference type="GO" id="GO:0008270">
    <property type="term" value="F:zinc ion binding"/>
    <property type="evidence" value="ECO:0007669"/>
    <property type="project" value="UniProtKB-KW"/>
</dbReference>
<accession>A0AAN6Q0P3</accession>
<proteinExistence type="predicted"/>
<organism evidence="11 12">
    <name type="scientific">Parathielavia hyrcaniae</name>
    <dbReference type="NCBI Taxonomy" id="113614"/>
    <lineage>
        <taxon>Eukaryota</taxon>
        <taxon>Fungi</taxon>
        <taxon>Dikarya</taxon>
        <taxon>Ascomycota</taxon>
        <taxon>Pezizomycotina</taxon>
        <taxon>Sordariomycetes</taxon>
        <taxon>Sordariomycetidae</taxon>
        <taxon>Sordariales</taxon>
        <taxon>Chaetomiaceae</taxon>
        <taxon>Parathielavia</taxon>
    </lineage>
</organism>
<dbReference type="InterPro" id="IPR001138">
    <property type="entry name" value="Zn2Cys6_DnaBD"/>
</dbReference>
<sequence length="653" mass="72272">MTAPRPLPLACSTCGRQYQHSSHLRRHQATHLGSKVFRCQYCAKAFKRRDVWRKHHLSCPSNNSHDEPPLAKRGKKPRACDSCYRSKLSCDGDSPCSRCKARKGAACSYTRVPESNRNASVAPSSTVEDSTESLSTPPCSTPLDASAPNTDNNTKIPVSFLLSLTNPAADSMCEVFQDATITPQRETSVSTEEHLPATSTEGVVFPWIFGQLDTDPFADLTSFSLSHLPCPTPSMEEEDMDPALEPIAIELEHLHATLQSTDPSYTGTFDPPLAKQIFTRPNREAFIPTYFRYTHLHMPLVHRPSFSVETAAPALVLVVFLCGALYSPPRDSALAVPGFFRIAEEYVFRRLEALLKLFNQAGARGGGDGGGRVCEQQQEMELYQTLQAALLIQGAEFLMDSGDARSRAWRVRGCLADAVRKLELTSARRAQTQGSGGVGVGRVDWEGFVRDETRIRVATWTVLGDWQQSGILHHPGSMTVHELTGSVPCRPELWEANDAVEFESALAAVGEHGWIRSASLRDCMNALMAESWSGVKGFPLRGLSLLDLHLMIAALHTMISNARWASLLRTCTPALQRATDRWEELGRETFSHLDDETVRMSGFVRHSGELAWLASAFLKHSAAGNDESTPYYQRIGHKSPRELHDLMRELRGL</sequence>
<keyword evidence="6" id="KW-0539">Nucleus</keyword>
<dbReference type="GO" id="GO:0000981">
    <property type="term" value="F:DNA-binding transcription factor activity, RNA polymerase II-specific"/>
    <property type="evidence" value="ECO:0007669"/>
    <property type="project" value="InterPro"/>
</dbReference>
<evidence type="ECO:0000256" key="7">
    <source>
        <dbReference type="PROSITE-ProRule" id="PRU00042"/>
    </source>
</evidence>
<dbReference type="PROSITE" id="PS50157">
    <property type="entry name" value="ZINC_FINGER_C2H2_2"/>
    <property type="match status" value="2"/>
</dbReference>
<evidence type="ECO:0000256" key="1">
    <source>
        <dbReference type="ARBA" id="ARBA00004123"/>
    </source>
</evidence>
<keyword evidence="2" id="KW-0479">Metal-binding</keyword>
<dbReference type="Pfam" id="PF04082">
    <property type="entry name" value="Fungal_trans"/>
    <property type="match status" value="1"/>
</dbReference>